<dbReference type="InterPro" id="IPR050987">
    <property type="entry name" value="AtrR-like"/>
</dbReference>
<organism evidence="4 5">
    <name type="scientific">Fusarium venenatum</name>
    <dbReference type="NCBI Taxonomy" id="56646"/>
    <lineage>
        <taxon>Eukaryota</taxon>
        <taxon>Fungi</taxon>
        <taxon>Dikarya</taxon>
        <taxon>Ascomycota</taxon>
        <taxon>Pezizomycotina</taxon>
        <taxon>Sordariomycetes</taxon>
        <taxon>Hypocreomycetidae</taxon>
        <taxon>Hypocreales</taxon>
        <taxon>Nectriaceae</taxon>
        <taxon>Fusarium</taxon>
    </lineage>
</organism>
<dbReference type="SUPFAM" id="SSF57701">
    <property type="entry name" value="Zn2/Cys6 DNA-binding domain"/>
    <property type="match status" value="1"/>
</dbReference>
<dbReference type="PANTHER" id="PTHR46910">
    <property type="entry name" value="TRANSCRIPTION FACTOR PDR1"/>
    <property type="match status" value="1"/>
</dbReference>
<dbReference type="STRING" id="56646.A0A2L2SVH0"/>
<name>A0A2L2SVH0_9HYPO</name>
<dbReference type="PANTHER" id="PTHR46910:SF5">
    <property type="entry name" value="ZN(II)2CYS6 TRANSCRIPTION FACTOR (EUROFUNG)"/>
    <property type="match status" value="1"/>
</dbReference>
<dbReference type="GO" id="GO:0000981">
    <property type="term" value="F:DNA-binding transcription factor activity, RNA polymerase II-specific"/>
    <property type="evidence" value="ECO:0007669"/>
    <property type="project" value="InterPro"/>
</dbReference>
<feature type="domain" description="Zn(2)-C6 fungal-type" evidence="3">
    <location>
        <begin position="14"/>
        <end position="44"/>
    </location>
</feature>
<dbReference type="Pfam" id="PF00172">
    <property type="entry name" value="Zn_clus"/>
    <property type="match status" value="1"/>
</dbReference>
<keyword evidence="2" id="KW-0539">Nucleus</keyword>
<evidence type="ECO:0000256" key="1">
    <source>
        <dbReference type="ARBA" id="ARBA00022723"/>
    </source>
</evidence>
<sequence length="693" mass="77253">MKTFDWLISEARYACNYCRQKKFRCTREFPKCGACKPWPGPCNYARDIPNTGTSLTTTAVLANNQKPDDVQIRLQNIENAIQDLTDVVNKAVVAIDEISSTSLKGNTILQTTSADDQASRLYVGKQNSFAVLDDATNSVHGATGNLSSSLQQSAASELQFLSTSLTTAVADNQLRGNSFYVPSKAQGYQLIGKFLESVGLGDAFFVPPSEEHLLQVLFNPGQVVRKSWIVYIDYMILAMLSEDQSAETKGFRNNVKLALNDSRIFLEPHLVHLQTLILLAIHGEDYASPSLSWMLVGHACRQAEALGLHLSNSPDFETHQKRLSLFWMLFAVDKSCSLAFGRPCFLPSNTYGTVVLPDFGHLTRFQPRSKSADGQEQSFVFGAHMFIARVKLARLTGDILDLASNTDMISKRDQLETDLTEWQTQTKHLLDGILEGERASSSPNQLREMSLGISTMTFEYLHVFLVLTRADPSCVGPRLEAAREAISLLPSLVSNWTSIYNPMTWHLLYFPFIPFFVIFENLVHDHAFISTTTKQHDIELLSSTVSYYSSIRNQFQLLAPLCERLKKVAKVFHRLAVVLVGGHGTSEQDKELFQPIPDGDVSSIGTLNSNAAMTVEDIQVDLGDEIGVDLKQYLERLPADLFPLQSVSLGQISTGNVTSEIMNSFPMGEQEGSRGTKRPFDVMFDWFAWDSYE</sequence>
<dbReference type="GO" id="GO:0008270">
    <property type="term" value="F:zinc ion binding"/>
    <property type="evidence" value="ECO:0007669"/>
    <property type="project" value="InterPro"/>
</dbReference>
<dbReference type="CDD" id="cd00067">
    <property type="entry name" value="GAL4"/>
    <property type="match status" value="1"/>
</dbReference>
<proteinExistence type="predicted"/>
<dbReference type="GO" id="GO:0006351">
    <property type="term" value="P:DNA-templated transcription"/>
    <property type="evidence" value="ECO:0007669"/>
    <property type="project" value="InterPro"/>
</dbReference>
<dbReference type="Proteomes" id="UP000245910">
    <property type="component" value="Chromosome IIII"/>
</dbReference>
<evidence type="ECO:0000259" key="3">
    <source>
        <dbReference type="PROSITE" id="PS50048"/>
    </source>
</evidence>
<dbReference type="Pfam" id="PF04082">
    <property type="entry name" value="Fungal_trans"/>
    <property type="match status" value="1"/>
</dbReference>
<dbReference type="InterPro" id="IPR007219">
    <property type="entry name" value="XnlR_reg_dom"/>
</dbReference>
<dbReference type="Gene3D" id="4.10.240.10">
    <property type="entry name" value="Zn(2)-C6 fungal-type DNA-binding domain"/>
    <property type="match status" value="1"/>
</dbReference>
<dbReference type="InterPro" id="IPR001138">
    <property type="entry name" value="Zn2Cys6_DnaBD"/>
</dbReference>
<dbReference type="CDD" id="cd12148">
    <property type="entry name" value="fungal_TF_MHR"/>
    <property type="match status" value="1"/>
</dbReference>
<dbReference type="SMART" id="SM00906">
    <property type="entry name" value="Fungal_trans"/>
    <property type="match status" value="1"/>
</dbReference>
<dbReference type="AlphaFoldDB" id="A0A2L2SVH0"/>
<dbReference type="InterPro" id="IPR036864">
    <property type="entry name" value="Zn2-C6_fun-type_DNA-bd_sf"/>
</dbReference>
<keyword evidence="1" id="KW-0479">Metal-binding</keyword>
<dbReference type="PROSITE" id="PS50048">
    <property type="entry name" value="ZN2_CY6_FUNGAL_2"/>
    <property type="match status" value="1"/>
</dbReference>
<accession>A0A2L2SVH0</accession>
<dbReference type="GO" id="GO:0003677">
    <property type="term" value="F:DNA binding"/>
    <property type="evidence" value="ECO:0007669"/>
    <property type="project" value="InterPro"/>
</dbReference>
<evidence type="ECO:0000256" key="2">
    <source>
        <dbReference type="ARBA" id="ARBA00023242"/>
    </source>
</evidence>
<evidence type="ECO:0000313" key="4">
    <source>
        <dbReference type="EMBL" id="CEI39715.1"/>
    </source>
</evidence>
<dbReference type="EMBL" id="LN649232">
    <property type="protein sequence ID" value="CEI39715.1"/>
    <property type="molecule type" value="Genomic_DNA"/>
</dbReference>
<dbReference type="SMART" id="SM00066">
    <property type="entry name" value="GAL4"/>
    <property type="match status" value="1"/>
</dbReference>
<evidence type="ECO:0000313" key="5">
    <source>
        <dbReference type="Proteomes" id="UP000245910"/>
    </source>
</evidence>
<protein>
    <recommendedName>
        <fullName evidence="3">Zn(2)-C6 fungal-type domain-containing protein</fullName>
    </recommendedName>
</protein>
<keyword evidence="5" id="KW-1185">Reference proteome</keyword>
<reference evidence="5" key="1">
    <citation type="submission" date="2014-10" db="EMBL/GenBank/DDBJ databases">
        <authorList>
            <person name="King R."/>
        </authorList>
    </citation>
    <scope>NUCLEOTIDE SEQUENCE [LARGE SCALE GENOMIC DNA]</scope>
    <source>
        <strain evidence="5">A3/5</strain>
    </source>
</reference>